<accession>H5SFH9</accession>
<dbReference type="Pfam" id="PF11536">
    <property type="entry name" value="DUF3226"/>
    <property type="match status" value="1"/>
</dbReference>
<reference evidence="1" key="2">
    <citation type="journal article" date="2012" name="PLoS ONE">
        <title>A Deeply Branching Thermophilic Bacterium with an Ancient Acetyl-CoA Pathway Dominates a Subsurface Ecosystem.</title>
        <authorList>
            <person name="Takami H."/>
            <person name="Noguchi H."/>
            <person name="Takaki Y."/>
            <person name="Uchiyama I."/>
            <person name="Toyoda A."/>
            <person name="Nishi S."/>
            <person name="Chee G.-J."/>
            <person name="Arai W."/>
            <person name="Nunoura T."/>
            <person name="Itoh T."/>
            <person name="Hattori M."/>
            <person name="Takai K."/>
        </authorList>
    </citation>
    <scope>NUCLEOTIDE SEQUENCE</scope>
</reference>
<organism evidence="1">
    <name type="scientific">uncultured Acetothermia bacterium</name>
    <dbReference type="NCBI Taxonomy" id="236499"/>
    <lineage>
        <taxon>Bacteria</taxon>
        <taxon>Candidatus Bipolaricaulota</taxon>
        <taxon>environmental samples</taxon>
    </lineage>
</organism>
<gene>
    <name evidence="1" type="ORF">HGMM_F21E10C21</name>
</gene>
<dbReference type="EMBL" id="AP011703">
    <property type="protein sequence ID" value="BAL54915.1"/>
    <property type="molecule type" value="Genomic_DNA"/>
</dbReference>
<dbReference type="SUPFAM" id="SSF160945">
    <property type="entry name" value="PH0156-like"/>
    <property type="match status" value="1"/>
</dbReference>
<dbReference type="InterPro" id="IPR024508">
    <property type="entry name" value="DUF3226"/>
</dbReference>
<dbReference type="AlphaFoldDB" id="H5SFH9"/>
<evidence type="ECO:0000313" key="1">
    <source>
        <dbReference type="EMBL" id="BAL54915.1"/>
    </source>
</evidence>
<proteinExistence type="predicted"/>
<protein>
    <submittedName>
        <fullName evidence="1">Hypothetical conserved protein</fullName>
    </submittedName>
</protein>
<reference evidence="1" key="1">
    <citation type="journal article" date="2005" name="Environ. Microbiol.">
        <title>Genetic and functional properties of uncultivated thermophilic crenarchaeotes from a subsurface gold mine as revealed by analysis of genome fragments.</title>
        <authorList>
            <person name="Nunoura T."/>
            <person name="Hirayama H."/>
            <person name="Takami H."/>
            <person name="Oida H."/>
            <person name="Nishi S."/>
            <person name="Shimamura S."/>
            <person name="Suzuki Y."/>
            <person name="Inagaki F."/>
            <person name="Takai K."/>
            <person name="Nealson K.H."/>
            <person name="Horikoshi K."/>
        </authorList>
    </citation>
    <scope>NUCLEOTIDE SEQUENCE</scope>
</reference>
<name>H5SFH9_9BACT</name>
<sequence>MKTIGIKEPVILIVEGGEDKQFFQALIQHLGLSGIDIMGIGGKDQIKANLKALRNSSGFTIVRSLGIVRDADDDPRAAFQSVCSALQNAGLPVPDRPLVSVGSNPAVTVMILPDINTPGALEDLCLQAVANDPALPCIEQYFECLQKQGFLPKNISKAKVQAFLASRIEAGKRLGEAAQAGYWPWDSSALDQVKNFLQHIITR</sequence>